<evidence type="ECO:0008006" key="3">
    <source>
        <dbReference type="Google" id="ProtNLM"/>
    </source>
</evidence>
<dbReference type="STRING" id="450851.PHZ_c2422"/>
<proteinExistence type="predicted"/>
<name>B4RG18_PHEZH</name>
<gene>
    <name evidence="1" type="ordered locus">PHZ_c2422</name>
</gene>
<evidence type="ECO:0000313" key="1">
    <source>
        <dbReference type="EMBL" id="ACG78831.1"/>
    </source>
</evidence>
<dbReference type="EMBL" id="CP000747">
    <property type="protein sequence ID" value="ACG78831.1"/>
    <property type="molecule type" value="Genomic_DNA"/>
</dbReference>
<dbReference type="AlphaFoldDB" id="B4RG18"/>
<dbReference type="HOGENOM" id="CLU_1371099_0_0_5"/>
<keyword evidence="2" id="KW-1185">Reference proteome</keyword>
<dbReference type="SUPFAM" id="SSF50199">
    <property type="entry name" value="Staphylococcal nuclease"/>
    <property type="match status" value="1"/>
</dbReference>
<accession>B4RG18</accession>
<protein>
    <recommendedName>
        <fullName evidence="3">Nuclease</fullName>
    </recommendedName>
</protein>
<evidence type="ECO:0000313" key="2">
    <source>
        <dbReference type="Proteomes" id="UP000001868"/>
    </source>
</evidence>
<dbReference type="Proteomes" id="UP000001868">
    <property type="component" value="Chromosome"/>
</dbReference>
<dbReference type="Gene3D" id="2.40.50.90">
    <property type="match status" value="1"/>
</dbReference>
<reference evidence="1 2" key="1">
    <citation type="journal article" date="2008" name="BMC Genomics">
        <title>Complete genome of Phenylobacterium zucineum - a novel facultative intracellular bacterium isolated from human erythroleukemia cell line K562.</title>
        <authorList>
            <person name="Luo Y."/>
            <person name="Xu X."/>
            <person name="Ding Z."/>
            <person name="Liu Z."/>
            <person name="Zhang B."/>
            <person name="Yan Z."/>
            <person name="Sun J."/>
            <person name="Hu S."/>
            <person name="Hu X."/>
        </authorList>
    </citation>
    <scope>NUCLEOTIDE SEQUENCE [LARGE SCALE GENOMIC DNA]</scope>
    <source>
        <strain evidence="1 2">HLK1</strain>
    </source>
</reference>
<dbReference type="eggNOG" id="COG1525">
    <property type="taxonomic scope" value="Bacteria"/>
</dbReference>
<dbReference type="KEGG" id="pzu:PHZ_c2422"/>
<sequence>MRLVEPALLHVRLLRVTDSHSNRGIRKGAGHVLSRLVSILRPETESLRMKGRQPRPSGRLTLAAFAACAWSLSVIAAAADPCKAVPDRGRAPAWLGPGSTFSGPVRYVGDGDSLCVGVGPTPAQWVEVRLADFYAPELSDRGGPEAKTALARIVQGRRLTCIADHQTYDRIAAYCRIEGRSLGDLMRRAGVREGGRGVR</sequence>
<dbReference type="InterPro" id="IPR035437">
    <property type="entry name" value="SNase_OB-fold_sf"/>
</dbReference>
<organism evidence="1 2">
    <name type="scientific">Phenylobacterium zucineum (strain HLK1)</name>
    <dbReference type="NCBI Taxonomy" id="450851"/>
    <lineage>
        <taxon>Bacteria</taxon>
        <taxon>Pseudomonadati</taxon>
        <taxon>Pseudomonadota</taxon>
        <taxon>Alphaproteobacteria</taxon>
        <taxon>Caulobacterales</taxon>
        <taxon>Caulobacteraceae</taxon>
        <taxon>Phenylobacterium</taxon>
    </lineage>
</organism>